<organism evidence="7 8">
    <name type="scientific">Histidinibacterium lentulum</name>
    <dbReference type="NCBI Taxonomy" id="2480588"/>
    <lineage>
        <taxon>Bacteria</taxon>
        <taxon>Pseudomonadati</taxon>
        <taxon>Pseudomonadota</taxon>
        <taxon>Alphaproteobacteria</taxon>
        <taxon>Rhodobacterales</taxon>
        <taxon>Paracoccaceae</taxon>
        <taxon>Histidinibacterium</taxon>
    </lineage>
</organism>
<evidence type="ECO:0000256" key="2">
    <source>
        <dbReference type="ARBA" id="ARBA00009920"/>
    </source>
</evidence>
<evidence type="ECO:0000256" key="3">
    <source>
        <dbReference type="ARBA" id="ARBA00022531"/>
    </source>
</evidence>
<dbReference type="AlphaFoldDB" id="A0A3N2R6X1"/>
<gene>
    <name evidence="7" type="ORF">EAT49_07530</name>
</gene>
<keyword evidence="6" id="KW-1133">Transmembrane helix</keyword>
<keyword evidence="4" id="KW-0149">Chlorophyll biosynthesis</keyword>
<comment type="similarity">
    <text evidence="2">Belongs to the PufQ family.</text>
</comment>
<evidence type="ECO:0000256" key="6">
    <source>
        <dbReference type="SAM" id="Phobius"/>
    </source>
</evidence>
<keyword evidence="5" id="KW-0077">Bacteriochlorophyll biosynthesis</keyword>
<sequence length="75" mass="8488">MSELTTNGPVAPRHRANAQRREYYAYFGLIFLATLPLALLTWTLTALRHGRLPAKDPVSRAWTQARIITPHIFSA</sequence>
<name>A0A3N2R6X1_9RHOB</name>
<dbReference type="OrthoDB" id="7872505at2"/>
<evidence type="ECO:0000256" key="4">
    <source>
        <dbReference type="ARBA" id="ARBA00023171"/>
    </source>
</evidence>
<evidence type="ECO:0000313" key="8">
    <source>
        <dbReference type="Proteomes" id="UP000268016"/>
    </source>
</evidence>
<comment type="caution">
    <text evidence="7">The sequence shown here is derived from an EMBL/GenBank/DDBJ whole genome shotgun (WGS) entry which is preliminary data.</text>
</comment>
<dbReference type="Proteomes" id="UP000268016">
    <property type="component" value="Unassembled WGS sequence"/>
</dbReference>
<keyword evidence="3" id="KW-0602">Photosynthesis</keyword>
<evidence type="ECO:0000313" key="7">
    <source>
        <dbReference type="EMBL" id="ROU03133.1"/>
    </source>
</evidence>
<accession>A0A3N2R6X1</accession>
<dbReference type="GO" id="GO:0030494">
    <property type="term" value="P:bacteriochlorophyll biosynthetic process"/>
    <property type="evidence" value="ECO:0007669"/>
    <property type="project" value="UniProtKB-KW"/>
</dbReference>
<evidence type="ECO:0000256" key="1">
    <source>
        <dbReference type="ARBA" id="ARBA00003128"/>
    </source>
</evidence>
<dbReference type="EMBL" id="RDRB01000003">
    <property type="protein sequence ID" value="ROU03133.1"/>
    <property type="molecule type" value="Genomic_DNA"/>
</dbReference>
<evidence type="ECO:0000256" key="5">
    <source>
        <dbReference type="ARBA" id="ARBA00023181"/>
    </source>
</evidence>
<keyword evidence="6" id="KW-0812">Transmembrane</keyword>
<reference evidence="7 8" key="1">
    <citation type="submission" date="2018-10" db="EMBL/GenBank/DDBJ databases">
        <title>Histidinibacterium lentulum gen. nov., sp. nov., a marine bacterium from the culture broth of Picochlorum sp. 122.</title>
        <authorList>
            <person name="Wang G."/>
        </authorList>
    </citation>
    <scope>NUCLEOTIDE SEQUENCE [LARGE SCALE GENOMIC DNA]</scope>
    <source>
        <strain evidence="7 8">B17</strain>
    </source>
</reference>
<comment type="function">
    <text evidence="1">Required for bacteriochlorophyll biosynthesis. Directly involved in the assembly of both the B875 and B800-850 pigment-protein complexes.</text>
</comment>
<keyword evidence="8" id="KW-1185">Reference proteome</keyword>
<protein>
    <submittedName>
        <fullName evidence="7">Protein pufQ</fullName>
    </submittedName>
</protein>
<dbReference type="RefSeq" id="WP_123641681.1">
    <property type="nucleotide sequence ID" value="NZ_ML119083.1"/>
</dbReference>
<dbReference type="GO" id="GO:0015979">
    <property type="term" value="P:photosynthesis"/>
    <property type="evidence" value="ECO:0007669"/>
    <property type="project" value="UniProtKB-KW"/>
</dbReference>
<feature type="transmembrane region" description="Helical" evidence="6">
    <location>
        <begin position="23"/>
        <end position="47"/>
    </location>
</feature>
<keyword evidence="6" id="KW-0472">Membrane</keyword>
<dbReference type="Pfam" id="PF05398">
    <property type="entry name" value="PufQ"/>
    <property type="match status" value="1"/>
</dbReference>
<dbReference type="InterPro" id="IPR008800">
    <property type="entry name" value="PufQ_cyt-su"/>
</dbReference>
<proteinExistence type="inferred from homology"/>